<dbReference type="EMBL" id="CM047585">
    <property type="protein sequence ID" value="KAI9910738.1"/>
    <property type="molecule type" value="Genomic_DNA"/>
</dbReference>
<name>A0ACC0VY12_9STRA</name>
<proteinExistence type="predicted"/>
<evidence type="ECO:0000313" key="1">
    <source>
        <dbReference type="EMBL" id="KAI9910738.1"/>
    </source>
</evidence>
<protein>
    <submittedName>
        <fullName evidence="1">Uncharacterized protein</fullName>
    </submittedName>
</protein>
<evidence type="ECO:0000313" key="2">
    <source>
        <dbReference type="Proteomes" id="UP001163321"/>
    </source>
</evidence>
<dbReference type="Proteomes" id="UP001163321">
    <property type="component" value="Chromosome 6"/>
</dbReference>
<sequence>MHLRLYDSLLLSYTAVSVVSPEPIEVHAHGASAGVIRFNLSYHSDSSAKKRSILYIAASSMDSLAVSTTSTDKLTVQFALDAAPAPRLILLDARARSSNTHRRLPSSHTHTHTLGYLLMDTFLRDRKPREVAPFLRSLRQILSNENPAILRWTLDGKAFEIHDMVSMMQHVLPKYFKHSKYTSFQRQLNYFNFRKWTKSKAVVCTFSNPFFQRDQPILDWCITRKKPESPKRTCVSAKSVPKVKKRTCAKPVVIKLPFHDTTTSALSFPSPTDAHSIASELTRPSVVYGGTTTAHEPVKEQSLDWVDALYSSLEPPVSLDNVA</sequence>
<accession>A0ACC0VY12</accession>
<organism evidence="1 2">
    <name type="scientific">Peronosclerospora sorghi</name>
    <dbReference type="NCBI Taxonomy" id="230839"/>
    <lineage>
        <taxon>Eukaryota</taxon>
        <taxon>Sar</taxon>
        <taxon>Stramenopiles</taxon>
        <taxon>Oomycota</taxon>
        <taxon>Peronosporomycetes</taxon>
        <taxon>Peronosporales</taxon>
        <taxon>Peronosporaceae</taxon>
        <taxon>Peronosclerospora</taxon>
    </lineage>
</organism>
<keyword evidence="2" id="KW-1185">Reference proteome</keyword>
<comment type="caution">
    <text evidence="1">The sequence shown here is derived from an EMBL/GenBank/DDBJ whole genome shotgun (WGS) entry which is preliminary data.</text>
</comment>
<gene>
    <name evidence="1" type="ORF">PsorP6_010329</name>
</gene>
<reference evidence="1 2" key="1">
    <citation type="journal article" date="2022" name="bioRxiv">
        <title>The genome of the oomycete Peronosclerospora sorghi, a cosmopolitan pathogen of maize and sorghum, is inflated with dispersed pseudogenes.</title>
        <authorList>
            <person name="Fletcher K."/>
            <person name="Martin F."/>
            <person name="Isakeit T."/>
            <person name="Cavanaugh K."/>
            <person name="Magill C."/>
            <person name="Michelmore R."/>
        </authorList>
    </citation>
    <scope>NUCLEOTIDE SEQUENCE [LARGE SCALE GENOMIC DNA]</scope>
    <source>
        <strain evidence="1">P6</strain>
    </source>
</reference>